<feature type="compositionally biased region" description="Basic and acidic residues" evidence="1">
    <location>
        <begin position="384"/>
        <end position="407"/>
    </location>
</feature>
<feature type="region of interest" description="Disordered" evidence="1">
    <location>
        <begin position="892"/>
        <end position="954"/>
    </location>
</feature>
<reference evidence="3" key="1">
    <citation type="submission" date="2014-10" db="EMBL/GenBank/DDBJ databases">
        <authorList>
            <person name="King R."/>
        </authorList>
    </citation>
    <scope>NUCLEOTIDE SEQUENCE [LARGE SCALE GENOMIC DNA]</scope>
    <source>
        <strain evidence="3">A3/5</strain>
    </source>
</reference>
<proteinExistence type="predicted"/>
<accession>A0A2L2TBB2</accession>
<dbReference type="STRING" id="56646.A0A2L2TBB2"/>
<dbReference type="Proteomes" id="UP000245910">
    <property type="component" value="Chromosome II"/>
</dbReference>
<feature type="region of interest" description="Disordered" evidence="1">
    <location>
        <begin position="708"/>
        <end position="789"/>
    </location>
</feature>
<feature type="compositionally biased region" description="Polar residues" evidence="1">
    <location>
        <begin position="836"/>
        <end position="848"/>
    </location>
</feature>
<feature type="compositionally biased region" description="Basic and acidic residues" evidence="1">
    <location>
        <begin position="589"/>
        <end position="598"/>
    </location>
</feature>
<feature type="compositionally biased region" description="Basic and acidic residues" evidence="1">
    <location>
        <begin position="183"/>
        <end position="193"/>
    </location>
</feature>
<dbReference type="EMBL" id="LN649230">
    <property type="protein sequence ID" value="CEI61627.1"/>
    <property type="molecule type" value="Genomic_DNA"/>
</dbReference>
<feature type="compositionally biased region" description="Acidic residues" evidence="1">
    <location>
        <begin position="232"/>
        <end position="249"/>
    </location>
</feature>
<evidence type="ECO:0000313" key="3">
    <source>
        <dbReference type="Proteomes" id="UP000245910"/>
    </source>
</evidence>
<feature type="region of interest" description="Disordered" evidence="1">
    <location>
        <begin position="117"/>
        <end position="407"/>
    </location>
</feature>
<feature type="compositionally biased region" description="Polar residues" evidence="1">
    <location>
        <begin position="117"/>
        <end position="129"/>
    </location>
</feature>
<name>A0A2L2TBB2_9HYPO</name>
<feature type="compositionally biased region" description="Polar residues" evidence="1">
    <location>
        <begin position="165"/>
        <end position="182"/>
    </location>
</feature>
<dbReference type="AlphaFoldDB" id="A0A2L2TBB2"/>
<feature type="compositionally biased region" description="Basic and acidic residues" evidence="1">
    <location>
        <begin position="734"/>
        <end position="773"/>
    </location>
</feature>
<feature type="compositionally biased region" description="Polar residues" evidence="1">
    <location>
        <begin position="342"/>
        <end position="359"/>
    </location>
</feature>
<feature type="compositionally biased region" description="Acidic residues" evidence="1">
    <location>
        <begin position="539"/>
        <end position="561"/>
    </location>
</feature>
<keyword evidence="3" id="KW-1185">Reference proteome</keyword>
<feature type="compositionally biased region" description="Low complexity" evidence="1">
    <location>
        <begin position="130"/>
        <end position="150"/>
    </location>
</feature>
<feature type="compositionally biased region" description="Polar residues" evidence="1">
    <location>
        <begin position="605"/>
        <end position="622"/>
    </location>
</feature>
<protein>
    <recommendedName>
        <fullName evidence="4">PWWP domain-containing protein</fullName>
    </recommendedName>
</protein>
<feature type="compositionally biased region" description="Low complexity" evidence="1">
    <location>
        <begin position="625"/>
        <end position="636"/>
    </location>
</feature>
<feature type="compositionally biased region" description="Low complexity" evidence="1">
    <location>
        <begin position="923"/>
        <end position="940"/>
    </location>
</feature>
<feature type="compositionally biased region" description="Basic and acidic residues" evidence="1">
    <location>
        <begin position="252"/>
        <end position="262"/>
    </location>
</feature>
<feature type="compositionally biased region" description="Polar residues" evidence="1">
    <location>
        <begin position="266"/>
        <end position="284"/>
    </location>
</feature>
<feature type="region of interest" description="Disordered" evidence="1">
    <location>
        <begin position="820"/>
        <end position="848"/>
    </location>
</feature>
<dbReference type="CDD" id="cd05162">
    <property type="entry name" value="PWWP"/>
    <property type="match status" value="1"/>
</dbReference>
<feature type="compositionally biased region" description="Basic and acidic residues" evidence="1">
    <location>
        <begin position="289"/>
        <end position="299"/>
    </location>
</feature>
<evidence type="ECO:0000313" key="2">
    <source>
        <dbReference type="EMBL" id="CEI61627.1"/>
    </source>
</evidence>
<feature type="region of interest" description="Disordered" evidence="1">
    <location>
        <begin position="669"/>
        <end position="696"/>
    </location>
</feature>
<feature type="region of interest" description="Disordered" evidence="1">
    <location>
        <begin position="536"/>
        <end position="651"/>
    </location>
</feature>
<feature type="compositionally biased region" description="Basic and acidic residues" evidence="1">
    <location>
        <begin position="364"/>
        <end position="374"/>
    </location>
</feature>
<organism evidence="2 3">
    <name type="scientific">Fusarium venenatum</name>
    <dbReference type="NCBI Taxonomy" id="56646"/>
    <lineage>
        <taxon>Eukaryota</taxon>
        <taxon>Fungi</taxon>
        <taxon>Dikarya</taxon>
        <taxon>Ascomycota</taxon>
        <taxon>Pezizomycotina</taxon>
        <taxon>Sordariomycetes</taxon>
        <taxon>Hypocreomycetidae</taxon>
        <taxon>Hypocreales</taxon>
        <taxon>Nectriaceae</taxon>
        <taxon>Fusarium</taxon>
    </lineage>
</organism>
<feature type="compositionally biased region" description="Basic and acidic residues" evidence="1">
    <location>
        <begin position="152"/>
        <end position="163"/>
    </location>
</feature>
<evidence type="ECO:0008006" key="4">
    <source>
        <dbReference type="Google" id="ProtNLM"/>
    </source>
</evidence>
<feature type="compositionally biased region" description="Basic and acidic residues" evidence="1">
    <location>
        <begin position="562"/>
        <end position="575"/>
    </location>
</feature>
<sequence>MAHQDPAHQFKEIQSVIAHYEATFANNPSPQAIYDEKQARLRTQVKEAVASLRAAETDEESATYEDVVIDLSGQMEDLKRHYTEKSAQYAREHELRLREIMDNLRDRLAHILGLQNPTQNQTPISQQACDQPPSDMQQDQDQHQNQNPPNTETHETEAARDESAQESSHASQHVGTGTGTKTTIDESLRKDPPSNEAVVATPEPEDAIDQGPMFRDEEDDHVDNDKTNDDAVNGDENAEVEMADAEQPIEVESAKPRNEFPEKTAVNITTASRNLQTAPLSPVSTCDDITPRRATEQRHRSQWSMNAPPRNILSSTGKETLSKKRKASTPVSTTGKRHRTDPASSAESPQKSRTEQSCQTTAETSRRSTTERSIKPPMPAVAEPSERVLRRSHRHTEESTDNDKFEGILHPKPGNIYTTYWKKTKEWLAVVLLPMGDFSTVGIPGSIVSCDLIETLPSCYNKTPKRGKYVWAKGYRNREAHEKERMFPVMFFDGRPFPGKSAIMWIEARELRDFDPKQKHKLIPHLKTVRGYLKSRDWSEDEEDSDEDSEEVKDDEGEDAGEDKGESAEEERTREGSVWQEDPGCESPQRTDAEEHQETLPTEEPASQVNDNPPQPSNQQKSRPQDQSQSASESSDIPQHQTEHPLQKRFPTSFWSTVSAALPRLPSVAPISRLDQPPDLAVHSPQEFSTEGVKRKPRITSDTFVIVDSDSEDENEMTHSQDGTVPSDAPNADRINDQHAHQQDKHEAEQRRKTKDAVVDYIDKWNPDMERHPSSHLPDFQASTSQNTVPRRYSPLPPIQQVVSNLPSQAAHQIINGQLQDTRPQQPGPHQEYGNEFQNGRTTQSSYNSFHLRPLPVETRPQPQYSVPKDTNEAHTTQRFAVMNSGAVMKVVPPQQPQGSAPLPAQNHTSCTVPVPPQQLSCAPPEQAQPRPDAPAARQPSHPIKPQEPRAIPDNLDAGEQLMRLYQNISQPTRTDDEASQGQMQSLSDNQPAPQAVIQYYHTHQMPGSNKYNKQQREWLQKTDARDEELYAQRGHLDPSHTCFHALPGSTGKVSLDSDVLESGYFPNGLGRYLQNYPSMNGLSPVHPITGFYGATSSASLAGK</sequence>
<evidence type="ECO:0000256" key="1">
    <source>
        <dbReference type="SAM" id="MobiDB-lite"/>
    </source>
</evidence>